<dbReference type="SUPFAM" id="SSF53756">
    <property type="entry name" value="UDP-Glycosyltransferase/glycogen phosphorylase"/>
    <property type="match status" value="1"/>
</dbReference>
<evidence type="ECO:0000313" key="6">
    <source>
        <dbReference type="Proteomes" id="UP000217986"/>
    </source>
</evidence>
<name>A0A2A2EM46_9BIFI</name>
<evidence type="ECO:0000259" key="3">
    <source>
        <dbReference type="Pfam" id="PF00534"/>
    </source>
</evidence>
<dbReference type="Proteomes" id="UP000217986">
    <property type="component" value="Unassembled WGS sequence"/>
</dbReference>
<organism evidence="5 6">
    <name type="scientific">Bifidobacterium italicum</name>
    <dbReference type="NCBI Taxonomy" id="1960968"/>
    <lineage>
        <taxon>Bacteria</taxon>
        <taxon>Bacillati</taxon>
        <taxon>Actinomycetota</taxon>
        <taxon>Actinomycetes</taxon>
        <taxon>Bifidobacteriales</taxon>
        <taxon>Bifidobacteriaceae</taxon>
        <taxon>Bifidobacterium</taxon>
    </lineage>
</organism>
<dbReference type="Gene3D" id="3.40.50.2000">
    <property type="entry name" value="Glycogen Phosphorylase B"/>
    <property type="match status" value="2"/>
</dbReference>
<keyword evidence="6" id="KW-1185">Reference proteome</keyword>
<dbReference type="GO" id="GO:0016757">
    <property type="term" value="F:glycosyltransferase activity"/>
    <property type="evidence" value="ECO:0007669"/>
    <property type="project" value="UniProtKB-KW"/>
</dbReference>
<dbReference type="PANTHER" id="PTHR45947:SF3">
    <property type="entry name" value="SULFOQUINOVOSYL TRANSFERASE SQD2"/>
    <property type="match status" value="1"/>
</dbReference>
<evidence type="ECO:0000259" key="4">
    <source>
        <dbReference type="Pfam" id="PF13579"/>
    </source>
</evidence>
<sequence>MDDRIRVAQVMGRMNKGGVEATIMNLFRYTDHSRFRFDFIVQEDSNYIPREEIEALGGAVHTVAPYKHLGRYVRELSQVLARIRPDIVHANVNALSVIPLAVAQHENVGIRVVHSHSTAHSSEIAKTAVKNVLRPFSRWKATDLAACGELSARWLYGDRAVDAGRVHYIRNAIELDAYARQPDVQGKKRELGLGDGLVVGQVGRLCVQKNQAFTLRAFASLLHERPDATLLLVGAGSGRSTRKLEQEAHRLGIGDHVRFLGARNDVAELYHVFDVMVFPSKYEGLPLSLIEAQAAGCPTLVSDEVTREVGIVPGLIDYLSLSASTRQWAERLLGLAGRDPMREEQRQGNVRMLAEVGYDIRESARQVNAWYETLLDERHAGKDRP</sequence>
<dbReference type="InterPro" id="IPR001296">
    <property type="entry name" value="Glyco_trans_1"/>
</dbReference>
<accession>A0A2A2EM46</accession>
<feature type="domain" description="Glycosyltransferase subfamily 4-like N-terminal" evidence="4">
    <location>
        <begin position="17"/>
        <end position="171"/>
    </location>
</feature>
<protein>
    <submittedName>
        <fullName evidence="5">Capsular polysaccharide biosynthesis protein Cps4H</fullName>
    </submittedName>
</protein>
<gene>
    <name evidence="5" type="ORF">B1400_0078</name>
</gene>
<feature type="domain" description="Glycosyl transferase family 1" evidence="3">
    <location>
        <begin position="194"/>
        <end position="304"/>
    </location>
</feature>
<dbReference type="OrthoDB" id="9790710at2"/>
<dbReference type="EMBL" id="MVOG01000002">
    <property type="protein sequence ID" value="PAU70274.1"/>
    <property type="molecule type" value="Genomic_DNA"/>
</dbReference>
<reference evidence="5 6" key="1">
    <citation type="journal article" date="2017" name="ISME J.">
        <title>Unveiling bifidobacterial biogeography across the mammalian branch of the tree of life.</title>
        <authorList>
            <person name="Milani C."/>
            <person name="Mangifesta M."/>
            <person name="Mancabelli L."/>
            <person name="Lugli G.A."/>
            <person name="James K."/>
            <person name="Duranti S."/>
            <person name="Turroni F."/>
            <person name="Ferrario C."/>
            <person name="Ossiprandi M.C."/>
            <person name="van Sinderen D."/>
            <person name="Ventura M."/>
        </authorList>
    </citation>
    <scope>NUCLEOTIDE SEQUENCE [LARGE SCALE GENOMIC DNA]</scope>
    <source>
        <strain evidence="5 6">70</strain>
    </source>
</reference>
<dbReference type="InterPro" id="IPR050194">
    <property type="entry name" value="Glycosyltransferase_grp1"/>
</dbReference>
<keyword evidence="2" id="KW-0808">Transferase</keyword>
<comment type="caution">
    <text evidence="5">The sequence shown here is derived from an EMBL/GenBank/DDBJ whole genome shotgun (WGS) entry which is preliminary data.</text>
</comment>
<evidence type="ECO:0000256" key="1">
    <source>
        <dbReference type="ARBA" id="ARBA00022676"/>
    </source>
</evidence>
<dbReference type="Pfam" id="PF13579">
    <property type="entry name" value="Glyco_trans_4_4"/>
    <property type="match status" value="1"/>
</dbReference>
<dbReference type="GO" id="GO:1901137">
    <property type="term" value="P:carbohydrate derivative biosynthetic process"/>
    <property type="evidence" value="ECO:0007669"/>
    <property type="project" value="UniProtKB-ARBA"/>
</dbReference>
<dbReference type="Pfam" id="PF00534">
    <property type="entry name" value="Glycos_transf_1"/>
    <property type="match status" value="1"/>
</dbReference>
<evidence type="ECO:0000256" key="2">
    <source>
        <dbReference type="ARBA" id="ARBA00022679"/>
    </source>
</evidence>
<dbReference type="AlphaFoldDB" id="A0A2A2EM46"/>
<evidence type="ECO:0000313" key="5">
    <source>
        <dbReference type="EMBL" id="PAU70274.1"/>
    </source>
</evidence>
<dbReference type="RefSeq" id="WP_095612534.1">
    <property type="nucleotide sequence ID" value="NZ_MVOG01000002.1"/>
</dbReference>
<dbReference type="PANTHER" id="PTHR45947">
    <property type="entry name" value="SULFOQUINOVOSYL TRANSFERASE SQD2"/>
    <property type="match status" value="1"/>
</dbReference>
<keyword evidence="1" id="KW-0328">Glycosyltransferase</keyword>
<dbReference type="InterPro" id="IPR028098">
    <property type="entry name" value="Glyco_trans_4-like_N"/>
</dbReference>
<proteinExistence type="predicted"/>